<name>A0A6C0CI93_9ZZZZ</name>
<protein>
    <submittedName>
        <fullName evidence="2">Uncharacterized protein</fullName>
    </submittedName>
</protein>
<dbReference type="EMBL" id="MN739420">
    <property type="protein sequence ID" value="QHT03892.1"/>
    <property type="molecule type" value="Genomic_DNA"/>
</dbReference>
<sequence length="85" mass="9417">MTSPASPYIAPEASSSDKKWWDPLGLFASKPAPSNPPSDFTPSATAGRRKHRAKTEKALEGGRKRRHTKKAEGGRRHRGKKHSRK</sequence>
<feature type="compositionally biased region" description="Basic residues" evidence="1">
    <location>
        <begin position="63"/>
        <end position="85"/>
    </location>
</feature>
<organism evidence="2">
    <name type="scientific">viral metagenome</name>
    <dbReference type="NCBI Taxonomy" id="1070528"/>
    <lineage>
        <taxon>unclassified sequences</taxon>
        <taxon>metagenomes</taxon>
        <taxon>organismal metagenomes</taxon>
    </lineage>
</organism>
<proteinExistence type="predicted"/>
<evidence type="ECO:0000256" key="1">
    <source>
        <dbReference type="SAM" id="MobiDB-lite"/>
    </source>
</evidence>
<reference evidence="2" key="1">
    <citation type="journal article" date="2020" name="Nature">
        <title>Giant virus diversity and host interactions through global metagenomics.</title>
        <authorList>
            <person name="Schulz F."/>
            <person name="Roux S."/>
            <person name="Paez-Espino D."/>
            <person name="Jungbluth S."/>
            <person name="Walsh D.A."/>
            <person name="Denef V.J."/>
            <person name="McMahon K.D."/>
            <person name="Konstantinidis K.T."/>
            <person name="Eloe-Fadrosh E.A."/>
            <person name="Kyrpides N.C."/>
            <person name="Woyke T."/>
        </authorList>
    </citation>
    <scope>NUCLEOTIDE SEQUENCE</scope>
    <source>
        <strain evidence="2">GVMAG-M-3300021137-6</strain>
    </source>
</reference>
<feature type="region of interest" description="Disordered" evidence="1">
    <location>
        <begin position="1"/>
        <end position="85"/>
    </location>
</feature>
<evidence type="ECO:0000313" key="2">
    <source>
        <dbReference type="EMBL" id="QHT03892.1"/>
    </source>
</evidence>
<dbReference type="AlphaFoldDB" id="A0A6C0CI93"/>
<accession>A0A6C0CI93</accession>